<accession>A0ABP1SAF0</accession>
<dbReference type="PANTHER" id="PTHR13802">
    <property type="entry name" value="MUCIN 4-RELATED"/>
    <property type="match status" value="1"/>
</dbReference>
<sequence>MTFRFERRASQNCVGYQPPAIATIFGDPHIYTFDGLPYTFNGRGEFVLVKAKTDRHKLDVQGRFEQLPDSLITGEVKATLLTAIAAKDNELVTVEVRMRPRDA</sequence>
<dbReference type="Pfam" id="PF00094">
    <property type="entry name" value="VWD"/>
    <property type="match status" value="1"/>
</dbReference>
<gene>
    <name evidence="2" type="ORF">ODALV1_LOCUS31633</name>
</gene>
<evidence type="ECO:0000313" key="3">
    <source>
        <dbReference type="Proteomes" id="UP001642540"/>
    </source>
</evidence>
<feature type="domain" description="VWFD" evidence="1">
    <location>
        <begin position="20"/>
        <end position="103"/>
    </location>
</feature>
<organism evidence="2 3">
    <name type="scientific">Orchesella dallaii</name>
    <dbReference type="NCBI Taxonomy" id="48710"/>
    <lineage>
        <taxon>Eukaryota</taxon>
        <taxon>Metazoa</taxon>
        <taxon>Ecdysozoa</taxon>
        <taxon>Arthropoda</taxon>
        <taxon>Hexapoda</taxon>
        <taxon>Collembola</taxon>
        <taxon>Entomobryomorpha</taxon>
        <taxon>Entomobryoidea</taxon>
        <taxon>Orchesellidae</taxon>
        <taxon>Orchesellinae</taxon>
        <taxon>Orchesella</taxon>
    </lineage>
</organism>
<protein>
    <recommendedName>
        <fullName evidence="1">VWFD domain-containing protein</fullName>
    </recommendedName>
</protein>
<dbReference type="EMBL" id="CAXLJM020000188">
    <property type="protein sequence ID" value="CAL8149102.1"/>
    <property type="molecule type" value="Genomic_DNA"/>
</dbReference>
<name>A0ABP1SAF0_9HEXA</name>
<keyword evidence="3" id="KW-1185">Reference proteome</keyword>
<proteinExistence type="predicted"/>
<dbReference type="PANTHER" id="PTHR13802:SF52">
    <property type="entry name" value="MUCIN-4"/>
    <property type="match status" value="1"/>
</dbReference>
<dbReference type="Proteomes" id="UP001642540">
    <property type="component" value="Unassembled WGS sequence"/>
</dbReference>
<dbReference type="PROSITE" id="PS51233">
    <property type="entry name" value="VWFD"/>
    <property type="match status" value="1"/>
</dbReference>
<comment type="caution">
    <text evidence="2">The sequence shown here is derived from an EMBL/GenBank/DDBJ whole genome shotgun (WGS) entry which is preliminary data.</text>
</comment>
<evidence type="ECO:0000259" key="1">
    <source>
        <dbReference type="PROSITE" id="PS51233"/>
    </source>
</evidence>
<evidence type="ECO:0000313" key="2">
    <source>
        <dbReference type="EMBL" id="CAL8149102.1"/>
    </source>
</evidence>
<dbReference type="InterPro" id="IPR051495">
    <property type="entry name" value="Epithelial_Barrier/Signaling"/>
</dbReference>
<dbReference type="InterPro" id="IPR001846">
    <property type="entry name" value="VWF_type-D"/>
</dbReference>
<reference evidence="2 3" key="1">
    <citation type="submission" date="2024-08" db="EMBL/GenBank/DDBJ databases">
        <authorList>
            <person name="Cucini C."/>
            <person name="Frati F."/>
        </authorList>
    </citation>
    <scope>NUCLEOTIDE SEQUENCE [LARGE SCALE GENOMIC DNA]</scope>
</reference>